<proteinExistence type="predicted"/>
<accession>A0ACA9YAK5</accession>
<protein>
    <submittedName>
        <fullName evidence="1">ADP-ribosylation factor</fullName>
    </submittedName>
</protein>
<organism evidence="1 2">
    <name type="scientific">[Candida] jaroonii</name>
    <dbReference type="NCBI Taxonomy" id="467808"/>
    <lineage>
        <taxon>Eukaryota</taxon>
        <taxon>Fungi</taxon>
        <taxon>Dikarya</taxon>
        <taxon>Ascomycota</taxon>
        <taxon>Saccharomycotina</taxon>
        <taxon>Pichiomycetes</taxon>
        <taxon>Debaryomycetaceae</taxon>
        <taxon>Yamadazyma</taxon>
    </lineage>
</organism>
<dbReference type="EMBL" id="CALSDN010000007">
    <property type="protein sequence ID" value="CAH6721838.1"/>
    <property type="molecule type" value="Genomic_DNA"/>
</dbReference>
<dbReference type="Proteomes" id="UP001152531">
    <property type="component" value="Unassembled WGS sequence"/>
</dbReference>
<reference evidence="1" key="1">
    <citation type="submission" date="2022-06" db="EMBL/GenBank/DDBJ databases">
        <authorList>
            <person name="Legras J.-L."/>
            <person name="Devillers H."/>
            <person name="Grondin C."/>
        </authorList>
    </citation>
    <scope>NUCLEOTIDE SEQUENCE</scope>
    <source>
        <strain evidence="1">CLIB 1444</strain>
    </source>
</reference>
<evidence type="ECO:0000313" key="2">
    <source>
        <dbReference type="Proteomes" id="UP001152531"/>
    </source>
</evidence>
<name>A0ACA9YAK5_9ASCO</name>
<keyword evidence="2" id="KW-1185">Reference proteome</keyword>
<comment type="caution">
    <text evidence="1">The sequence shown here is derived from an EMBL/GenBank/DDBJ whole genome shotgun (WGS) entry which is preliminary data.</text>
</comment>
<gene>
    <name evidence="1" type="ORF">CLIB1444_07S03598</name>
</gene>
<sequence length="179" mass="20387">MGLLSIIKKQKLKDKELRILILGLDNAGKTTIVKKIINEDVSKVSPTMGFQISTVLYKEYNLNIWDIGGQTSLRAFWGNYFDKTDAIMWVIDGLALERLNESFKELKEKILLQDRLVGIKVLILVNKVDLLDDYEEVEREVSSLLNVDEKIPANQQWKVLSISGKTGFGIIEALEWCIS</sequence>
<evidence type="ECO:0000313" key="1">
    <source>
        <dbReference type="EMBL" id="CAH6721838.1"/>
    </source>
</evidence>